<feature type="transmembrane region" description="Helical" evidence="5">
    <location>
        <begin position="1482"/>
        <end position="1503"/>
    </location>
</feature>
<protein>
    <submittedName>
        <fullName evidence="6">Uncharacterized protein</fullName>
    </submittedName>
</protein>
<dbReference type="InterPro" id="IPR038765">
    <property type="entry name" value="Papain-like_cys_pep_sf"/>
</dbReference>
<organism evidence="6 7">
    <name type="scientific">Schistosoma mattheei</name>
    <dbReference type="NCBI Taxonomy" id="31246"/>
    <lineage>
        <taxon>Eukaryota</taxon>
        <taxon>Metazoa</taxon>
        <taxon>Spiralia</taxon>
        <taxon>Lophotrochozoa</taxon>
        <taxon>Platyhelminthes</taxon>
        <taxon>Trematoda</taxon>
        <taxon>Digenea</taxon>
        <taxon>Strigeidida</taxon>
        <taxon>Schistosomatoidea</taxon>
        <taxon>Schistosomatidae</taxon>
        <taxon>Schistosoma</taxon>
    </lineage>
</organism>
<reference evidence="6 7" key="1">
    <citation type="submission" date="2018-11" db="EMBL/GenBank/DDBJ databases">
        <authorList>
            <consortium name="Pathogen Informatics"/>
        </authorList>
    </citation>
    <scope>NUCLEOTIDE SEQUENCE [LARGE SCALE GENOMIC DNA]</scope>
    <source>
        <strain>Denwood</strain>
        <strain evidence="7">Zambia</strain>
    </source>
</reference>
<keyword evidence="2" id="KW-0833">Ubl conjugation pathway</keyword>
<name>A0A183NT10_9TREM</name>
<keyword evidence="5" id="KW-0812">Transmembrane</keyword>
<dbReference type="InterPro" id="IPR001394">
    <property type="entry name" value="Peptidase_C19_UCH"/>
</dbReference>
<dbReference type="GO" id="GO:0005829">
    <property type="term" value="C:cytosol"/>
    <property type="evidence" value="ECO:0007669"/>
    <property type="project" value="TreeGrafter"/>
</dbReference>
<dbReference type="Pfam" id="PF00443">
    <property type="entry name" value="UCH"/>
    <property type="match status" value="1"/>
</dbReference>
<evidence type="ECO:0000313" key="6">
    <source>
        <dbReference type="EMBL" id="VDP27759.1"/>
    </source>
</evidence>
<dbReference type="PROSITE" id="PS00972">
    <property type="entry name" value="USP_1"/>
    <property type="match status" value="1"/>
</dbReference>
<accession>A0A183NT10</accession>
<dbReference type="Gene3D" id="3.90.70.10">
    <property type="entry name" value="Cysteine proteinases"/>
    <property type="match status" value="1"/>
</dbReference>
<dbReference type="EMBL" id="UZAL01026934">
    <property type="protein sequence ID" value="VDP27759.1"/>
    <property type="molecule type" value="Genomic_DNA"/>
</dbReference>
<gene>
    <name evidence="6" type="ORF">SMTD_LOCUS5246</name>
</gene>
<proteinExistence type="predicted"/>
<evidence type="ECO:0000256" key="2">
    <source>
        <dbReference type="ARBA" id="ARBA00022786"/>
    </source>
</evidence>
<evidence type="ECO:0000313" key="7">
    <source>
        <dbReference type="Proteomes" id="UP000269396"/>
    </source>
</evidence>
<dbReference type="PANTHER" id="PTHR24006:SF943">
    <property type="entry name" value="UBIQUITIN CARBOXYL-TERMINAL HYDROLASE PUF"/>
    <property type="match status" value="1"/>
</dbReference>
<keyword evidence="3" id="KW-0378">Hydrolase</keyword>
<keyword evidence="7" id="KW-1185">Reference proteome</keyword>
<dbReference type="GO" id="GO:0016579">
    <property type="term" value="P:protein deubiquitination"/>
    <property type="evidence" value="ECO:0007669"/>
    <property type="project" value="InterPro"/>
</dbReference>
<dbReference type="InterPro" id="IPR056850">
    <property type="entry name" value="ARM_UBP34_24_USP9X_Y"/>
</dbReference>
<evidence type="ECO:0000256" key="1">
    <source>
        <dbReference type="ARBA" id="ARBA00022670"/>
    </source>
</evidence>
<keyword evidence="1" id="KW-0645">Protease</keyword>
<dbReference type="InterPro" id="IPR018200">
    <property type="entry name" value="USP_CS"/>
</dbReference>
<dbReference type="GO" id="GO:0006508">
    <property type="term" value="P:proteolysis"/>
    <property type="evidence" value="ECO:0007669"/>
    <property type="project" value="UniProtKB-KW"/>
</dbReference>
<evidence type="ECO:0000256" key="3">
    <source>
        <dbReference type="ARBA" id="ARBA00022801"/>
    </source>
</evidence>
<keyword evidence="5" id="KW-1133">Transmembrane helix</keyword>
<sequence>MTSQAVFNWDRDTLEGVHNMLELIIRLICEYMSTLKVAILGEIKEYNGKVNEKEDSVESQPLRDKHLQSIGVLSCGAFLFTELFHILSMIFDCETNYHQLCRDRNCNTGTYADPFNDWSQIAHKHLENIVFAEALPTPRNFYLVNLLNCFGVYNGFSLLSWFATQSWSNINLTSIFLLPMAKCCDYLTLYTLKSYAAKVMYRVIWRLSNLCIEDFKDRDSRIFELITSIRVLTYRLVDLNVADNLGSLLTSEECSFCLGSLMFTVFEPNWDDVILRYNKNNFNQQLNDQTSLFSISVIDKLHYSLLLTAISPPQGVGGATFNGRMMALRELIQQLEVSKQFENVNNSSSNWNKNNQRRSRPIVSLTSASLLATENAAFLAKRQRRRVLRLDQLMFWIQDNEVISKSLHKLDNTAYMTTLNNFFRALGERITNDDLTTLWHRTSHQNGAAVDNILNLLTDLASSRFTQSQLKHLFFLVELSWMNLDLQAISHNFPDIKSNNNRKSKTSLIQLPPPDEPSTIRHARARLLNMIGRIGISSRDPNTADMCIELLWRLAHSDYSEEAKTFSRQNYKPKQSSPQKITFVDRILVSHGHKMDTTDSTVALEFPKYMHPEPIEAALAQQLVIIREFHCSGVEQRIRAMRWLLEAVGHISRNSLTFFMLAYLKSLLEFILKNFVGKAKRDHLHELNRSHELITRVVDSLLHYEKWAISSHGDLLTADSLDALGFRHSDVIKRHFDLLNFLLRNAELTLSVERAKALWETLIGQTRAAPFDREQAFIWFSSCLNFLDTDAQAFVFTKVILKSNPALFRSIAGFECFKGFFEKVNLNEGRMKQVAKSWHVERPDLIGLDFLWDLYLALPSTDASLDGGHSNRLVENEIYTKSNPAIDKPCETKSSVGDSSSKQQQIGAFKVSTFSSSKSPLDAAKPARLLLLNVHWGQLAPKLRRDPESCYRRFFDTCRRRLETNYALGRGLITEYGITSVLAETGELLASLMLGLGPATKAKHCTRTAAKLAIRRLLGLVYAYIQSVEDEMFGSRAQYPNWKPHGCTYRGWDMHLLLNIETIKQGQPVVSLTNPVPMIGNQVMKKLSSCSSNVSSNNSQYFENHDSIALLAHSNEPLSSIRERANILSTAYLFGCQSKSNNQQDTGKSSSWTMATLSLQKETRPKISILCESNQPIEKTILSHDAPSQRNEMRSVSKHNSYELLDTVLNRKPIGELGFQINRQLIVRFYTESNSRVRNRVSNISAVSSSAIQGLSNNSPYNSSFSLAGSYSSTLELTNECFNNSILISKNYCLSNDESSSFLSNFRKRLETSSTLQVNHLITNDTSVLSLSNNNNNNKILTDSSTDLNNSNQTIPTTNVNIILPSVCLSNDSAVYELLFELAESELAYLNSSFLIQSNSRNKKVHSSSSSSNLSFGETQFPSTFSFLHPVRLLLACLPTYKSIRHGRNGNGTYLQYSLVCNPHMLLNASPYRVLYKLQVSIVFLVESYIIIIIIILTIIILLSSALIPLDTSPWWEISPGCLLSPPSSTYLISQPLPMSIISRTHKGLESLSVDSNPRSNSASRGSHSRTSPINGDCKSNWFLSVDAINTNSQVINSTSAPSSPEISPRRRCRLKKLTSFTLSSDIFSFKGKSHKDGLQVNAYLMIQFDDFRNVCHIHFVCLFPISSSDESWDAALVLPILAFTSASDPPCSSMMLLTGYLKVCTYSRASPSSVIELVFSVVYLRTLLLFLCTLRSTDAEAAATPSLPTLPKDLNLVADAPLIEYLEALVQLLERNLVPLSVESPYKSTNSVKKHISAFPFVLRPNHIRRQCITNEHEYLASNISQNTAKDNANWWRREVRHLCLQLLASLLNPITLVNNDEFTTTVHKSYNQNIMSESIYTIPSDSVVYQITPILAYNLLNNLLDTALIDAGIDIELLHSNNSFTKQHSQELLNNFYYSSMPKSYMFLSHVDSKSGIAGVIEEISYFGRKILFQDVESSELKTISSLLFLYIELLILWLISKNMHIKWSTMRIYGRGYDHFFTILICFRIRNEMARQLEQLFILVSPFLFTGPTCYTRNNSLSVSHTSHSSICSLHGYIRHPEILNLILKTILNTRLPFFDVKLDIMSLPAVNILISQCAEYFRVRGFLLGQTPPQILKTNFNTDHITILQNDLLWFKKTMDFDDKNMQYYENQILNDCLLAGHLNSIRLICAQSIACVTSHCQCTLNHHLLSNGGLTPIIDKPASKINNRSNNNNISKLNYLKNGFITNINHLLPPIQLLKAMKNPDILVINMKNEETNSQTMLNKEFTENRIPIHSSVALKLAVDCIQITRDFIYYLIVECLFPAARYLLSDQNAKDLSLYAPSNGQFSKRECLRRSLSILFKNRNLPQFDIFKSLRPMTKEVSLSFLCFVCRIDCQSLEKVVNLLILLHHSHKSDQISSEIGTHTSILPNSIQTSSEIVLDHSSFKSTTEELLHKQHKVNTIPNIIGKAGVHWDVQPVVAGRAKCGFVGLRNGGATCYMNSVLQQLFMQPGVPETLLAITDTDDTDEKNILFQTQQVSLKCRLFGHLLESQIQYYDPVGFWKSFRPWSTDVEVNPYEQQDAFDFFQALIDQLDDELKVIIF</sequence>
<dbReference type="Proteomes" id="UP000269396">
    <property type="component" value="Unassembled WGS sequence"/>
</dbReference>
<dbReference type="InterPro" id="IPR028889">
    <property type="entry name" value="USP"/>
</dbReference>
<evidence type="ECO:0000256" key="5">
    <source>
        <dbReference type="SAM" id="Phobius"/>
    </source>
</evidence>
<dbReference type="SUPFAM" id="SSF54001">
    <property type="entry name" value="Cysteine proteinases"/>
    <property type="match status" value="1"/>
</dbReference>
<feature type="compositionally biased region" description="Polar residues" evidence="4">
    <location>
        <begin position="1553"/>
        <end position="1573"/>
    </location>
</feature>
<keyword evidence="5" id="KW-0472">Membrane</keyword>
<dbReference type="STRING" id="31246.A0A183NT10"/>
<dbReference type="PANTHER" id="PTHR24006">
    <property type="entry name" value="UBIQUITIN CARBOXYL-TERMINAL HYDROLASE"/>
    <property type="match status" value="1"/>
</dbReference>
<dbReference type="PROSITE" id="PS50235">
    <property type="entry name" value="USP_3"/>
    <property type="match status" value="1"/>
</dbReference>
<evidence type="ECO:0000256" key="4">
    <source>
        <dbReference type="SAM" id="MobiDB-lite"/>
    </source>
</evidence>
<dbReference type="GO" id="GO:0005634">
    <property type="term" value="C:nucleus"/>
    <property type="evidence" value="ECO:0007669"/>
    <property type="project" value="TreeGrafter"/>
</dbReference>
<dbReference type="GO" id="GO:0004843">
    <property type="term" value="F:cysteine-type deubiquitinase activity"/>
    <property type="evidence" value="ECO:0007669"/>
    <property type="project" value="InterPro"/>
</dbReference>
<dbReference type="InterPro" id="IPR050164">
    <property type="entry name" value="Peptidase_C19"/>
</dbReference>
<feature type="region of interest" description="Disordered" evidence="4">
    <location>
        <begin position="1551"/>
        <end position="1573"/>
    </location>
</feature>
<dbReference type="Pfam" id="PF25010">
    <property type="entry name" value="ARM_UBP24_USP9X-Y"/>
    <property type="match status" value="2"/>
</dbReference>